<dbReference type="InterPro" id="IPR005074">
    <property type="entry name" value="Peptidase_C39"/>
</dbReference>
<evidence type="ECO:0000256" key="9">
    <source>
        <dbReference type="ARBA" id="ARBA00023284"/>
    </source>
</evidence>
<dbReference type="InterPro" id="IPR038354">
    <property type="entry name" value="VKOR_sf"/>
</dbReference>
<dbReference type="InterPro" id="IPR012932">
    <property type="entry name" value="VKOR"/>
</dbReference>
<dbReference type="GO" id="GO:0006508">
    <property type="term" value="P:proteolysis"/>
    <property type="evidence" value="ECO:0007669"/>
    <property type="project" value="InterPro"/>
</dbReference>
<feature type="domain" description="Peptidase C39" evidence="11">
    <location>
        <begin position="36"/>
        <end position="120"/>
    </location>
</feature>
<dbReference type="SUPFAM" id="SSF52833">
    <property type="entry name" value="Thioredoxin-like"/>
    <property type="match status" value="1"/>
</dbReference>
<evidence type="ECO:0000256" key="2">
    <source>
        <dbReference type="ARBA" id="ARBA00006214"/>
    </source>
</evidence>
<dbReference type="AlphaFoldDB" id="A0AAU7K9G4"/>
<feature type="domain" description="Vitamin K epoxide reductase" evidence="12">
    <location>
        <begin position="172"/>
        <end position="294"/>
    </location>
</feature>
<evidence type="ECO:0000259" key="11">
    <source>
        <dbReference type="Pfam" id="PF03412"/>
    </source>
</evidence>
<keyword evidence="9" id="KW-0676">Redox-active center</keyword>
<keyword evidence="6" id="KW-0560">Oxidoreductase</keyword>
<gene>
    <name evidence="14" type="ORF">ABEG20_05495</name>
</gene>
<keyword evidence="5 10" id="KW-1133">Transmembrane helix</keyword>
<reference evidence="14" key="1">
    <citation type="submission" date="2024-05" db="EMBL/GenBank/DDBJ databases">
        <authorList>
            <person name="Kim S."/>
            <person name="Heo J."/>
            <person name="Choi H."/>
            <person name="Choi Y."/>
            <person name="Kwon S.-W."/>
            <person name="Kim Y."/>
        </authorList>
    </citation>
    <scope>NUCLEOTIDE SEQUENCE</scope>
    <source>
        <strain evidence="14">KACC 23697</strain>
    </source>
</reference>
<evidence type="ECO:0000256" key="7">
    <source>
        <dbReference type="ARBA" id="ARBA00023136"/>
    </source>
</evidence>
<dbReference type="GO" id="GO:0048038">
    <property type="term" value="F:quinone binding"/>
    <property type="evidence" value="ECO:0007669"/>
    <property type="project" value="UniProtKB-KW"/>
</dbReference>
<feature type="domain" description="Thioredoxin-like fold" evidence="13">
    <location>
        <begin position="372"/>
        <end position="515"/>
    </location>
</feature>
<evidence type="ECO:0000256" key="1">
    <source>
        <dbReference type="ARBA" id="ARBA00004141"/>
    </source>
</evidence>
<dbReference type="EMBL" id="CP157485">
    <property type="protein sequence ID" value="XBO49055.1"/>
    <property type="molecule type" value="Genomic_DNA"/>
</dbReference>
<keyword evidence="8" id="KW-1015">Disulfide bond</keyword>
<comment type="subcellular location">
    <subcellularLocation>
        <location evidence="1">Membrane</location>
        <topology evidence="1">Multi-pass membrane protein</topology>
    </subcellularLocation>
</comment>
<evidence type="ECO:0000256" key="10">
    <source>
        <dbReference type="SAM" id="Phobius"/>
    </source>
</evidence>
<evidence type="ECO:0000256" key="3">
    <source>
        <dbReference type="ARBA" id="ARBA00022692"/>
    </source>
</evidence>
<evidence type="ECO:0000259" key="13">
    <source>
        <dbReference type="Pfam" id="PF13462"/>
    </source>
</evidence>
<organism evidence="14">
    <name type="scientific">Pedobacter sp. KACC 23697</name>
    <dbReference type="NCBI Taxonomy" id="3149230"/>
    <lineage>
        <taxon>Bacteria</taxon>
        <taxon>Pseudomonadati</taxon>
        <taxon>Bacteroidota</taxon>
        <taxon>Sphingobacteriia</taxon>
        <taxon>Sphingobacteriales</taxon>
        <taxon>Sphingobacteriaceae</taxon>
        <taxon>Pedobacter</taxon>
    </lineage>
</organism>
<comment type="similarity">
    <text evidence="2">Belongs to the VKOR family.</text>
</comment>
<evidence type="ECO:0000256" key="4">
    <source>
        <dbReference type="ARBA" id="ARBA00022719"/>
    </source>
</evidence>
<name>A0AAU7K9G4_9SPHI</name>
<protein>
    <submittedName>
        <fullName evidence="14">Thioredoxin domain-containing protein</fullName>
    </submittedName>
</protein>
<dbReference type="Gene3D" id="1.20.1440.130">
    <property type="entry name" value="VKOR domain"/>
    <property type="match status" value="1"/>
</dbReference>
<keyword evidence="7 10" id="KW-0472">Membrane</keyword>
<evidence type="ECO:0000256" key="6">
    <source>
        <dbReference type="ARBA" id="ARBA00023002"/>
    </source>
</evidence>
<feature type="transmembrane region" description="Helical" evidence="10">
    <location>
        <begin position="164"/>
        <end position="186"/>
    </location>
</feature>
<dbReference type="GO" id="GO:0016020">
    <property type="term" value="C:membrane"/>
    <property type="evidence" value="ECO:0007669"/>
    <property type="project" value="UniProtKB-SubCell"/>
</dbReference>
<evidence type="ECO:0000256" key="5">
    <source>
        <dbReference type="ARBA" id="ARBA00022989"/>
    </source>
</evidence>
<keyword evidence="3 10" id="KW-0812">Transmembrane</keyword>
<proteinExistence type="inferred from homology"/>
<dbReference type="RefSeq" id="WP_406826388.1">
    <property type="nucleotide sequence ID" value="NZ_CP157485.1"/>
</dbReference>
<dbReference type="Gene3D" id="3.40.30.10">
    <property type="entry name" value="Glutaredoxin"/>
    <property type="match status" value="1"/>
</dbReference>
<feature type="transmembrane region" description="Helical" evidence="10">
    <location>
        <begin position="139"/>
        <end position="158"/>
    </location>
</feature>
<feature type="transmembrane region" description="Helical" evidence="10">
    <location>
        <begin position="309"/>
        <end position="331"/>
    </location>
</feature>
<evidence type="ECO:0000313" key="14">
    <source>
        <dbReference type="EMBL" id="XBO49055.1"/>
    </source>
</evidence>
<evidence type="ECO:0000259" key="12">
    <source>
        <dbReference type="Pfam" id="PF07884"/>
    </source>
</evidence>
<feature type="transmembrane region" description="Helical" evidence="10">
    <location>
        <begin position="220"/>
        <end position="243"/>
    </location>
</feature>
<evidence type="ECO:0000256" key="8">
    <source>
        <dbReference type="ARBA" id="ARBA00023157"/>
    </source>
</evidence>
<dbReference type="InterPro" id="IPR036249">
    <property type="entry name" value="Thioredoxin-like_sf"/>
</dbReference>
<dbReference type="Pfam" id="PF03412">
    <property type="entry name" value="Peptidase_C39"/>
    <property type="match status" value="1"/>
</dbReference>
<sequence length="522" mass="60192">MRKKGNNVFNSALYALGISHTQKFSNKYYSEHPHKYNLFGISQMLSDYGINNAGIRIANKSDDIAEIECPFIAQVGGSFAVVYGVDHKLVEYRVGDLNFKIDREDFCEAWSGVALLLESNPGSIEPGYRDNHRDETINFCLKAVLSLFVAIFLFLLIVRDYQNFDFGTSLSLFINILGLSVGWMLIQKQLEIHSSYTDRICSILKQADCNDILKSDEAKILGVVSWSEVGFSYFLSNLIVIVFFKHLLFFYAIVNLCVLPFTLWSIWFQKFKIKQWCVLCLLVQVLLWSVFITNLMFEHFYLTDFKVTDVIILFCVYLIPIPALTLFLQFISKLSKIENIIQEINSLKSNEGLLASMLKEQPHYPSEIKNSEILFGNKKAKVLITILTNPHCPPCAYMHSRVESLLKSNPNGICIQYIFSSFGPGLDISNKFLIAIYQNNNELETAKIYQEWFETGKLDKESFFEKFQIDVNSKEVTHEFEKHKNWITETQLQITPTIMVNGYKLPLNYQIEDLRYLTELNI</sequence>
<accession>A0AAU7K9G4</accession>
<feature type="transmembrane region" description="Helical" evidence="10">
    <location>
        <begin position="276"/>
        <end position="297"/>
    </location>
</feature>
<dbReference type="GO" id="GO:0005524">
    <property type="term" value="F:ATP binding"/>
    <property type="evidence" value="ECO:0007669"/>
    <property type="project" value="InterPro"/>
</dbReference>
<dbReference type="Pfam" id="PF07884">
    <property type="entry name" value="VKOR"/>
    <property type="match status" value="1"/>
</dbReference>
<dbReference type="GO" id="GO:0008233">
    <property type="term" value="F:peptidase activity"/>
    <property type="evidence" value="ECO:0007669"/>
    <property type="project" value="InterPro"/>
</dbReference>
<dbReference type="Gene3D" id="3.90.70.10">
    <property type="entry name" value="Cysteine proteinases"/>
    <property type="match status" value="1"/>
</dbReference>
<dbReference type="Pfam" id="PF13462">
    <property type="entry name" value="Thioredoxin_4"/>
    <property type="match status" value="1"/>
</dbReference>
<keyword evidence="4" id="KW-0874">Quinone</keyword>
<feature type="transmembrane region" description="Helical" evidence="10">
    <location>
        <begin position="249"/>
        <end position="269"/>
    </location>
</feature>
<dbReference type="GO" id="GO:0016491">
    <property type="term" value="F:oxidoreductase activity"/>
    <property type="evidence" value="ECO:0007669"/>
    <property type="project" value="UniProtKB-KW"/>
</dbReference>
<dbReference type="InterPro" id="IPR012336">
    <property type="entry name" value="Thioredoxin-like_fold"/>
</dbReference>
<dbReference type="CDD" id="cd12921">
    <property type="entry name" value="VKOR_4"/>
    <property type="match status" value="1"/>
</dbReference>